<dbReference type="Proteomes" id="UP001596513">
    <property type="component" value="Unassembled WGS sequence"/>
</dbReference>
<name>A0ABW2U733_9BACT</name>
<accession>A0ABW2U733</accession>
<organism evidence="1 2">
    <name type="scientific">Hymenobacter humi</name>
    <dbReference type="NCBI Taxonomy" id="1411620"/>
    <lineage>
        <taxon>Bacteria</taxon>
        <taxon>Pseudomonadati</taxon>
        <taxon>Bacteroidota</taxon>
        <taxon>Cytophagia</taxon>
        <taxon>Cytophagales</taxon>
        <taxon>Hymenobacteraceae</taxon>
        <taxon>Hymenobacter</taxon>
    </lineage>
</organism>
<gene>
    <name evidence="1" type="ORF">ACFQT0_13245</name>
</gene>
<evidence type="ECO:0000313" key="1">
    <source>
        <dbReference type="EMBL" id="MFC7668234.1"/>
    </source>
</evidence>
<dbReference type="RefSeq" id="WP_380206167.1">
    <property type="nucleotide sequence ID" value="NZ_JBHTEK010000001.1"/>
</dbReference>
<comment type="caution">
    <text evidence="1">The sequence shown here is derived from an EMBL/GenBank/DDBJ whole genome shotgun (WGS) entry which is preliminary data.</text>
</comment>
<protein>
    <submittedName>
        <fullName evidence="1">Uncharacterized protein</fullName>
    </submittedName>
</protein>
<proteinExistence type="predicted"/>
<sequence length="57" mass="6433">MQRVLRLGPAGAVAQAHAHEQVRQPLVKPVLRRRFAATACRQQRLIDRGNGRRHGEV</sequence>
<keyword evidence="2" id="KW-1185">Reference proteome</keyword>
<evidence type="ECO:0000313" key="2">
    <source>
        <dbReference type="Proteomes" id="UP001596513"/>
    </source>
</evidence>
<reference evidence="2" key="1">
    <citation type="journal article" date="2019" name="Int. J. Syst. Evol. Microbiol.">
        <title>The Global Catalogue of Microorganisms (GCM) 10K type strain sequencing project: providing services to taxonomists for standard genome sequencing and annotation.</title>
        <authorList>
            <consortium name="The Broad Institute Genomics Platform"/>
            <consortium name="The Broad Institute Genome Sequencing Center for Infectious Disease"/>
            <person name="Wu L."/>
            <person name="Ma J."/>
        </authorList>
    </citation>
    <scope>NUCLEOTIDE SEQUENCE [LARGE SCALE GENOMIC DNA]</scope>
    <source>
        <strain evidence="2">JCM 19635</strain>
    </source>
</reference>
<dbReference type="EMBL" id="JBHTEK010000001">
    <property type="protein sequence ID" value="MFC7668234.1"/>
    <property type="molecule type" value="Genomic_DNA"/>
</dbReference>